<reference evidence="2" key="1">
    <citation type="submission" date="2017-12" db="EMBL/GenBank/DDBJ databases">
        <authorList>
            <person name="Hurst M.R.H."/>
        </authorList>
    </citation>
    <scope>NUCLEOTIDE SEQUENCE [LARGE SCALE GENOMIC DNA]</scope>
    <source>
        <strain evidence="2">FI11154</strain>
    </source>
</reference>
<protein>
    <submittedName>
        <fullName evidence="2">Uncharacterized protein</fullName>
    </submittedName>
</protein>
<sequence>MAKMLSFYAITDDKMTEWDDVFYVDLADAEAAIQRTLKEVEEQLVFWPRPIRCPTVLYLERVSVPFTEETLFALLNDKGPPSVFAEREVLNMYYTNGETWLGSGFCS</sequence>
<dbReference type="EMBL" id="JABFCY010000023">
    <property type="protein sequence ID" value="NNU63328.1"/>
    <property type="molecule type" value="Genomic_DNA"/>
</dbReference>
<keyword evidence="4" id="KW-1185">Reference proteome</keyword>
<evidence type="ECO:0000313" key="2">
    <source>
        <dbReference type="EMBL" id="SPL66189.1"/>
    </source>
</evidence>
<reference evidence="1 4" key="3">
    <citation type="submission" date="2020-05" db="EMBL/GenBank/DDBJ databases">
        <title>Draft Genome Sequence of Ochrobactrum soli Isolated from Stable Fly Gut.</title>
        <authorList>
            <person name="Pileggi M.T."/>
            <person name="Vazhakkala L.J."/>
            <person name="Wong C.N."/>
        </authorList>
    </citation>
    <scope>NUCLEOTIDE SEQUENCE [LARGE SCALE GENOMIC DNA]</scope>
    <source>
        <strain evidence="1 4">MTP-C0764</strain>
    </source>
</reference>
<evidence type="ECO:0000313" key="1">
    <source>
        <dbReference type="EMBL" id="NNU63328.1"/>
    </source>
</evidence>
<gene>
    <name evidence="1" type="ORF">HKX02_24170</name>
    <name evidence="2" type="ORF">OHAE_2056</name>
</gene>
<accession>A0A2P9HQ18</accession>
<name>A0A2P9HQ18_9HYPH</name>
<dbReference type="Proteomes" id="UP000574931">
    <property type="component" value="Unassembled WGS sequence"/>
</dbReference>
<organism evidence="2 3">
    <name type="scientific">Ochrobactrum soli</name>
    <dbReference type="NCBI Taxonomy" id="2448455"/>
    <lineage>
        <taxon>Bacteria</taxon>
        <taxon>Pseudomonadati</taxon>
        <taxon>Pseudomonadota</taxon>
        <taxon>Alphaproteobacteria</taxon>
        <taxon>Hyphomicrobiales</taxon>
        <taxon>Brucellaceae</taxon>
        <taxon>Brucella/Ochrobactrum group</taxon>
        <taxon>Ochrobactrum</taxon>
    </lineage>
</organism>
<proteinExistence type="predicted"/>
<evidence type="ECO:0000313" key="3">
    <source>
        <dbReference type="Proteomes" id="UP000246073"/>
    </source>
</evidence>
<dbReference type="RefSeq" id="WP_109369664.1">
    <property type="nucleotide sequence ID" value="NZ_JABFCY010000023.1"/>
</dbReference>
<dbReference type="Proteomes" id="UP000246073">
    <property type="component" value="Unassembled WGS sequence"/>
</dbReference>
<dbReference type="AlphaFoldDB" id="A0A2P9HQ18"/>
<evidence type="ECO:0000313" key="4">
    <source>
        <dbReference type="Proteomes" id="UP000574931"/>
    </source>
</evidence>
<dbReference type="EMBL" id="OOFM01000005">
    <property type="protein sequence ID" value="SPL66189.1"/>
    <property type="molecule type" value="Genomic_DNA"/>
</dbReference>
<reference evidence="3" key="2">
    <citation type="submission" date="2017-12" db="EMBL/GenBank/DDBJ databases">
        <authorList>
            <person name="Diaz M."/>
        </authorList>
    </citation>
    <scope>NUCLEOTIDE SEQUENCE [LARGE SCALE GENOMIC DNA]</scope>
    <source>
        <strain evidence="3">FI11154</strain>
    </source>
</reference>